<sequence>MSGFFKNVGSFLFGADETPKLPGFTTTTPAFRLTSQGGRTALTRLQTPELARRTQRGGRILGDIDVLRSEVRPGFGRFTKAAVQAIRSAASRRIGNLRAQFSRRRVSGASFAEGEITSARLGFAELEEQVRSKALLQEIATSTQLLTQEADLLQREVTNELNELGIATGFAQTMVQAISAQTLLEQRIQAEQIAGAGAALGEFINIGFDQFGGLSGATSGGSFGGLSSSEKSTFL</sequence>
<reference evidence="1" key="1">
    <citation type="journal article" date="2015" name="Nature">
        <title>Complex archaea that bridge the gap between prokaryotes and eukaryotes.</title>
        <authorList>
            <person name="Spang A."/>
            <person name="Saw J.H."/>
            <person name="Jorgensen S.L."/>
            <person name="Zaremba-Niedzwiedzka K."/>
            <person name="Martijn J."/>
            <person name="Lind A.E."/>
            <person name="van Eijk R."/>
            <person name="Schleper C."/>
            <person name="Guy L."/>
            <person name="Ettema T.J."/>
        </authorList>
    </citation>
    <scope>NUCLEOTIDE SEQUENCE</scope>
</reference>
<dbReference type="AlphaFoldDB" id="A0A0F9JDD4"/>
<evidence type="ECO:0000313" key="1">
    <source>
        <dbReference type="EMBL" id="KKM67774.1"/>
    </source>
</evidence>
<organism evidence="1">
    <name type="scientific">marine sediment metagenome</name>
    <dbReference type="NCBI Taxonomy" id="412755"/>
    <lineage>
        <taxon>unclassified sequences</taxon>
        <taxon>metagenomes</taxon>
        <taxon>ecological metagenomes</taxon>
    </lineage>
</organism>
<dbReference type="EMBL" id="LAZR01010289">
    <property type="protein sequence ID" value="KKM67774.1"/>
    <property type="molecule type" value="Genomic_DNA"/>
</dbReference>
<name>A0A0F9JDD4_9ZZZZ</name>
<proteinExistence type="predicted"/>
<comment type="caution">
    <text evidence="1">The sequence shown here is derived from an EMBL/GenBank/DDBJ whole genome shotgun (WGS) entry which is preliminary data.</text>
</comment>
<gene>
    <name evidence="1" type="ORF">LCGC14_1467730</name>
</gene>
<accession>A0A0F9JDD4</accession>
<protein>
    <submittedName>
        <fullName evidence="1">Uncharacterized protein</fullName>
    </submittedName>
</protein>